<evidence type="ECO:0000313" key="3">
    <source>
        <dbReference type="EMBL" id="KMZ73819.1"/>
    </source>
</evidence>
<sequence length="322" mass="35487">MMHNKSESDVTSLAPSSPSRSPKRTTNSYYVQSPSRDSHDGDKSSTIHATPVYNSPIESPTHPSYGGHHSRTSSGSRFSGTLRSWSGRKANRKRSDDITTKGWNEKGWSRSNVIKEEAAYDHDDNDQKGFSRRCQILTGFVAFVLFFIVLCLIIWGATKQYGPTVAVKKMVLKNFYAGQGTDSTGVPTDLITANITMLLSVYNSAPTFGIHVSSGPINIMYSMITVATGELKKYYQPQKSRRKVLVSLQGEKIPLYGAGEGLSLTETGGPVKLTLQFNIKTRGYVVGKLVKTTHYKHVSCDFTVDSAKTKSINISKNNCTYT</sequence>
<keyword evidence="2" id="KW-0812">Transmembrane</keyword>
<feature type="compositionally biased region" description="Basic and acidic residues" evidence="1">
    <location>
        <begin position="36"/>
        <end position="45"/>
    </location>
</feature>
<gene>
    <name evidence="3" type="ORF">ZOSMA_13G00200</name>
</gene>
<keyword evidence="4" id="KW-1185">Reference proteome</keyword>
<feature type="compositionally biased region" description="Low complexity" evidence="1">
    <location>
        <begin position="64"/>
        <end position="84"/>
    </location>
</feature>
<feature type="compositionally biased region" description="Basic and acidic residues" evidence="1">
    <location>
        <begin position="93"/>
        <end position="102"/>
    </location>
</feature>
<dbReference type="Proteomes" id="UP000036987">
    <property type="component" value="Unassembled WGS sequence"/>
</dbReference>
<keyword evidence="2" id="KW-1133">Transmembrane helix</keyword>
<dbReference type="STRING" id="29655.A0A0K9PY12"/>
<dbReference type="OMA" id="PECTVIE"/>
<evidence type="ECO:0000256" key="1">
    <source>
        <dbReference type="SAM" id="MobiDB-lite"/>
    </source>
</evidence>
<dbReference type="AlphaFoldDB" id="A0A0K9PY12"/>
<dbReference type="EMBL" id="LFYR01000514">
    <property type="protein sequence ID" value="KMZ73819.1"/>
    <property type="molecule type" value="Genomic_DNA"/>
</dbReference>
<evidence type="ECO:0000256" key="2">
    <source>
        <dbReference type="SAM" id="Phobius"/>
    </source>
</evidence>
<evidence type="ECO:0000313" key="4">
    <source>
        <dbReference type="Proteomes" id="UP000036987"/>
    </source>
</evidence>
<dbReference type="PANTHER" id="PTHR31852">
    <property type="entry name" value="LATE EMBRYOGENESIS ABUNDANT (LEA) HYDROXYPROLINE-RICH GLYCOPROTEIN FAMILY"/>
    <property type="match status" value="1"/>
</dbReference>
<name>A0A0K9PY12_ZOSMR</name>
<accession>A0A0K9PY12</accession>
<organism evidence="3 4">
    <name type="scientific">Zostera marina</name>
    <name type="common">Eelgrass</name>
    <dbReference type="NCBI Taxonomy" id="29655"/>
    <lineage>
        <taxon>Eukaryota</taxon>
        <taxon>Viridiplantae</taxon>
        <taxon>Streptophyta</taxon>
        <taxon>Embryophyta</taxon>
        <taxon>Tracheophyta</taxon>
        <taxon>Spermatophyta</taxon>
        <taxon>Magnoliopsida</taxon>
        <taxon>Liliopsida</taxon>
        <taxon>Zosteraceae</taxon>
        <taxon>Zostera</taxon>
    </lineage>
</organism>
<comment type="caution">
    <text evidence="3">The sequence shown here is derived from an EMBL/GenBank/DDBJ whole genome shotgun (WGS) entry which is preliminary data.</text>
</comment>
<dbReference type="OrthoDB" id="903824at2759"/>
<feature type="transmembrane region" description="Helical" evidence="2">
    <location>
        <begin position="136"/>
        <end position="157"/>
    </location>
</feature>
<evidence type="ECO:0008006" key="5">
    <source>
        <dbReference type="Google" id="ProtNLM"/>
    </source>
</evidence>
<feature type="compositionally biased region" description="Polar residues" evidence="1">
    <location>
        <begin position="46"/>
        <end position="62"/>
    </location>
</feature>
<dbReference type="InterPro" id="IPR055301">
    <property type="entry name" value="Lea14-like_2"/>
</dbReference>
<feature type="compositionally biased region" description="Low complexity" evidence="1">
    <location>
        <begin position="11"/>
        <end position="28"/>
    </location>
</feature>
<proteinExistence type="predicted"/>
<reference evidence="4" key="1">
    <citation type="journal article" date="2016" name="Nature">
        <title>The genome of the seagrass Zostera marina reveals angiosperm adaptation to the sea.</title>
        <authorList>
            <person name="Olsen J.L."/>
            <person name="Rouze P."/>
            <person name="Verhelst B."/>
            <person name="Lin Y.-C."/>
            <person name="Bayer T."/>
            <person name="Collen J."/>
            <person name="Dattolo E."/>
            <person name="De Paoli E."/>
            <person name="Dittami S."/>
            <person name="Maumus F."/>
            <person name="Michel G."/>
            <person name="Kersting A."/>
            <person name="Lauritano C."/>
            <person name="Lohaus R."/>
            <person name="Toepel M."/>
            <person name="Tonon T."/>
            <person name="Vanneste K."/>
            <person name="Amirebrahimi M."/>
            <person name="Brakel J."/>
            <person name="Bostroem C."/>
            <person name="Chovatia M."/>
            <person name="Grimwood J."/>
            <person name="Jenkins J.W."/>
            <person name="Jueterbock A."/>
            <person name="Mraz A."/>
            <person name="Stam W.T."/>
            <person name="Tice H."/>
            <person name="Bornberg-Bauer E."/>
            <person name="Green P.J."/>
            <person name="Pearson G.A."/>
            <person name="Procaccini G."/>
            <person name="Duarte C.M."/>
            <person name="Schmutz J."/>
            <person name="Reusch T.B.H."/>
            <person name="Van de Peer Y."/>
        </authorList>
    </citation>
    <scope>NUCLEOTIDE SEQUENCE [LARGE SCALE GENOMIC DNA]</scope>
    <source>
        <strain evidence="4">cv. Finnish</strain>
    </source>
</reference>
<protein>
    <recommendedName>
        <fullName evidence="5">Late embryogenesis abundant protein LEA-2 subgroup domain-containing protein</fullName>
    </recommendedName>
</protein>
<feature type="region of interest" description="Disordered" evidence="1">
    <location>
        <begin position="1"/>
        <end position="102"/>
    </location>
</feature>
<keyword evidence="2" id="KW-0472">Membrane</keyword>